<dbReference type="OrthoDB" id="9795789at2"/>
<dbReference type="GO" id="GO:0005829">
    <property type="term" value="C:cytosol"/>
    <property type="evidence" value="ECO:0007669"/>
    <property type="project" value="TreeGrafter"/>
</dbReference>
<accession>A0A2V3UEV6</accession>
<comment type="caution">
    <text evidence="4">The sequence shown here is derived from an EMBL/GenBank/DDBJ whole genome shotgun (WGS) entry which is preliminary data.</text>
</comment>
<dbReference type="AlphaFoldDB" id="A0A2V3UEV6"/>
<organism evidence="4 5">
    <name type="scientific">Chelatococcus asaccharovorans</name>
    <dbReference type="NCBI Taxonomy" id="28210"/>
    <lineage>
        <taxon>Bacteria</taxon>
        <taxon>Pseudomonadati</taxon>
        <taxon>Pseudomonadota</taxon>
        <taxon>Alphaproteobacteria</taxon>
        <taxon>Hyphomicrobiales</taxon>
        <taxon>Chelatococcaceae</taxon>
        <taxon>Chelatococcus</taxon>
    </lineage>
</organism>
<dbReference type="InterPro" id="IPR029056">
    <property type="entry name" value="Ribokinase-like"/>
</dbReference>
<name>A0A2V3UEV6_9HYPH</name>
<keyword evidence="2 4" id="KW-0418">Kinase</keyword>
<proteinExistence type="predicted"/>
<keyword evidence="5" id="KW-1185">Reference proteome</keyword>
<sequence length="304" mass="31144">MTEAVPPILCVGALTCDLMLHVPRLPQGPGKYLADRVALVAAGMATSAATAIARLGCHVALWASAGEDAIGDFLVAEIGREGIETSHVRRVPGVLSAIASITLDARGERIVVPHYDPALLTAPGSDPFAARDFIGVLVDVRWPAAATHALNAARTAGVPAILDLDVGAPEILAGLVPLASHVVASLDGASVLCPSSSSARAVRELSAMTDACVIVTEGADGLSWCVPGGDIRSMPAFHVETVDTNAAGDIFHGALAVAITRGLLLEEALRFASAAAAIKCSRYGGRSGAPTRVEVEGFLKARQP</sequence>
<feature type="domain" description="Carbohydrate kinase PfkB" evidence="3">
    <location>
        <begin position="8"/>
        <end position="291"/>
    </location>
</feature>
<dbReference type="Pfam" id="PF00294">
    <property type="entry name" value="PfkB"/>
    <property type="match status" value="1"/>
</dbReference>
<protein>
    <submittedName>
        <fullName evidence="4">Sulfofructose kinase</fullName>
    </submittedName>
</protein>
<dbReference type="RefSeq" id="WP_110375792.1">
    <property type="nucleotide sequence ID" value="NZ_JAHBRY010000001.1"/>
</dbReference>
<reference evidence="4 5" key="1">
    <citation type="submission" date="2018-05" db="EMBL/GenBank/DDBJ databases">
        <title>Genomic Encyclopedia of Type Strains, Phase IV (KMG-IV): sequencing the most valuable type-strain genomes for metagenomic binning, comparative biology and taxonomic classification.</title>
        <authorList>
            <person name="Goeker M."/>
        </authorList>
    </citation>
    <scope>NUCLEOTIDE SEQUENCE [LARGE SCALE GENOMIC DNA]</scope>
    <source>
        <strain evidence="4 5">DSM 6462</strain>
    </source>
</reference>
<gene>
    <name evidence="4" type="ORF">C7450_107220</name>
</gene>
<dbReference type="EMBL" id="QJJK01000007">
    <property type="protein sequence ID" value="PXW57180.1"/>
    <property type="molecule type" value="Genomic_DNA"/>
</dbReference>
<keyword evidence="1" id="KW-0808">Transferase</keyword>
<dbReference type="PANTHER" id="PTHR10584:SF157">
    <property type="entry name" value="SULFOFRUCTOSE KINASE"/>
    <property type="match status" value="1"/>
</dbReference>
<evidence type="ECO:0000259" key="3">
    <source>
        <dbReference type="Pfam" id="PF00294"/>
    </source>
</evidence>
<dbReference type="SUPFAM" id="SSF53613">
    <property type="entry name" value="Ribokinase-like"/>
    <property type="match status" value="1"/>
</dbReference>
<dbReference type="PANTHER" id="PTHR10584">
    <property type="entry name" value="SUGAR KINASE"/>
    <property type="match status" value="1"/>
</dbReference>
<dbReference type="InterPro" id="IPR011611">
    <property type="entry name" value="PfkB_dom"/>
</dbReference>
<evidence type="ECO:0000256" key="1">
    <source>
        <dbReference type="ARBA" id="ARBA00022679"/>
    </source>
</evidence>
<dbReference type="InterPro" id="IPR002173">
    <property type="entry name" value="Carboh/pur_kinase_PfkB_CS"/>
</dbReference>
<dbReference type="PROSITE" id="PS00584">
    <property type="entry name" value="PFKB_KINASES_2"/>
    <property type="match status" value="1"/>
</dbReference>
<evidence type="ECO:0000313" key="5">
    <source>
        <dbReference type="Proteomes" id="UP000248021"/>
    </source>
</evidence>
<dbReference type="GO" id="GO:0016301">
    <property type="term" value="F:kinase activity"/>
    <property type="evidence" value="ECO:0007669"/>
    <property type="project" value="UniProtKB-KW"/>
</dbReference>
<dbReference type="Gene3D" id="3.40.1190.20">
    <property type="match status" value="1"/>
</dbReference>
<dbReference type="Proteomes" id="UP000248021">
    <property type="component" value="Unassembled WGS sequence"/>
</dbReference>
<evidence type="ECO:0000256" key="2">
    <source>
        <dbReference type="ARBA" id="ARBA00022777"/>
    </source>
</evidence>
<evidence type="ECO:0000313" key="4">
    <source>
        <dbReference type="EMBL" id="PXW57180.1"/>
    </source>
</evidence>